<organism evidence="2 3">
    <name type="scientific">Vibrio comitans NBRC 102076</name>
    <dbReference type="NCBI Taxonomy" id="1219078"/>
    <lineage>
        <taxon>Bacteria</taxon>
        <taxon>Pseudomonadati</taxon>
        <taxon>Pseudomonadota</taxon>
        <taxon>Gammaproteobacteria</taxon>
        <taxon>Vibrionales</taxon>
        <taxon>Vibrionaceae</taxon>
        <taxon>Vibrio</taxon>
    </lineage>
</organism>
<gene>
    <name evidence="2" type="ORF">VCO01S_06590</name>
</gene>
<dbReference type="AlphaFoldDB" id="A0A4Y3IJB6"/>
<protein>
    <recommendedName>
        <fullName evidence="4">MFS transporter</fullName>
    </recommendedName>
</protein>
<keyword evidence="3" id="KW-1185">Reference proteome</keyword>
<evidence type="ECO:0008006" key="4">
    <source>
        <dbReference type="Google" id="ProtNLM"/>
    </source>
</evidence>
<evidence type="ECO:0000256" key="1">
    <source>
        <dbReference type="SAM" id="Phobius"/>
    </source>
</evidence>
<feature type="transmembrane region" description="Helical" evidence="1">
    <location>
        <begin position="57"/>
        <end position="81"/>
    </location>
</feature>
<dbReference type="OrthoDB" id="6400409at2"/>
<keyword evidence="1" id="KW-0812">Transmembrane</keyword>
<proteinExistence type="predicted"/>
<feature type="transmembrane region" description="Helical" evidence="1">
    <location>
        <begin position="16"/>
        <end position="37"/>
    </location>
</feature>
<name>A0A4Y3IJB6_9VIBR</name>
<keyword evidence="1" id="KW-1133">Transmembrane helix</keyword>
<dbReference type="RefSeq" id="WP_141269316.1">
    <property type="nucleotide sequence ID" value="NZ_BJLH01000002.1"/>
</dbReference>
<keyword evidence="1" id="KW-0472">Membrane</keyword>
<evidence type="ECO:0000313" key="2">
    <source>
        <dbReference type="EMBL" id="GEA59466.1"/>
    </source>
</evidence>
<accession>A0A4Y3IJB6</accession>
<reference evidence="2 3" key="1">
    <citation type="submission" date="2019-06" db="EMBL/GenBank/DDBJ databases">
        <title>Whole genome shotgun sequence of Vibrio comitans NBRC 102076.</title>
        <authorList>
            <person name="Hosoyama A."/>
            <person name="Uohara A."/>
            <person name="Ohji S."/>
            <person name="Ichikawa N."/>
        </authorList>
    </citation>
    <scope>NUCLEOTIDE SEQUENCE [LARGE SCALE GENOMIC DNA]</scope>
    <source>
        <strain evidence="2 3">NBRC 102076</strain>
    </source>
</reference>
<sequence length="115" mass="12920">MSLFAVPFVETTADTVLHVVAFVVLIGTVAAGLYGFWRFHELPIDKAHKRDHNQVALITVLTWIGFLWHWVWVIAVFIAFVDLETSLARLRDIWNAPVGTPVSSKSKQAEESEAC</sequence>
<dbReference type="Proteomes" id="UP000318242">
    <property type="component" value="Unassembled WGS sequence"/>
</dbReference>
<dbReference type="EMBL" id="BJLH01000002">
    <property type="protein sequence ID" value="GEA59466.1"/>
    <property type="molecule type" value="Genomic_DNA"/>
</dbReference>
<comment type="caution">
    <text evidence="2">The sequence shown here is derived from an EMBL/GenBank/DDBJ whole genome shotgun (WGS) entry which is preliminary data.</text>
</comment>
<evidence type="ECO:0000313" key="3">
    <source>
        <dbReference type="Proteomes" id="UP000318242"/>
    </source>
</evidence>